<reference evidence="1 2" key="1">
    <citation type="submission" date="2019-03" db="EMBL/GenBank/DDBJ databases">
        <title>Flavobacterium TSA-D2 sp. nov., isolated from arctic soil.</title>
        <authorList>
            <person name="Chaudhary D.K."/>
        </authorList>
    </citation>
    <scope>NUCLEOTIDE SEQUENCE [LARGE SCALE GENOMIC DNA]</scope>
    <source>
        <strain evidence="1 2">TSA-D2</strain>
    </source>
</reference>
<gene>
    <name evidence="1" type="ORF">E0F98_01700</name>
</gene>
<evidence type="ECO:0000313" key="1">
    <source>
        <dbReference type="EMBL" id="TDE06354.1"/>
    </source>
</evidence>
<evidence type="ECO:0000313" key="2">
    <source>
        <dbReference type="Proteomes" id="UP000294597"/>
    </source>
</evidence>
<name>A0A4R5D566_9FLAO</name>
<sequence>MSTNTTSERINFNYSDWERKIEINPDDTESIKKAGNYMIDLLIEAAKAEKNIAFEKRKENRLSIKNNKYYTYKKPEKADDEGYLSFIYEINQDTENKQYFYYDTVIDYRVANYIIQSKNIRSIKDKLHQGTKIKGWTPIEDLI</sequence>
<organism evidence="1 2">
    <name type="scientific">Flavobacterium hiemivividum</name>
    <dbReference type="NCBI Taxonomy" id="2541734"/>
    <lineage>
        <taxon>Bacteria</taxon>
        <taxon>Pseudomonadati</taxon>
        <taxon>Bacteroidota</taxon>
        <taxon>Flavobacteriia</taxon>
        <taxon>Flavobacteriales</taxon>
        <taxon>Flavobacteriaceae</taxon>
        <taxon>Flavobacterium</taxon>
    </lineage>
</organism>
<protein>
    <submittedName>
        <fullName evidence="1">Uncharacterized protein</fullName>
    </submittedName>
</protein>
<keyword evidence="2" id="KW-1185">Reference proteome</keyword>
<dbReference type="EMBL" id="SMFO01000001">
    <property type="protein sequence ID" value="TDE06354.1"/>
    <property type="molecule type" value="Genomic_DNA"/>
</dbReference>
<accession>A0A4R5D566</accession>
<dbReference type="Proteomes" id="UP000294597">
    <property type="component" value="Unassembled WGS sequence"/>
</dbReference>
<dbReference type="RefSeq" id="WP_132108585.1">
    <property type="nucleotide sequence ID" value="NZ_SMFO01000001.1"/>
</dbReference>
<dbReference type="AlphaFoldDB" id="A0A4R5D566"/>
<proteinExistence type="predicted"/>
<comment type="caution">
    <text evidence="1">The sequence shown here is derived from an EMBL/GenBank/DDBJ whole genome shotgun (WGS) entry which is preliminary data.</text>
</comment>